<name>A0ABT6XNX7_9FLAO</name>
<gene>
    <name evidence="4" type="ORF">QHT84_05130</name>
</gene>
<dbReference type="InterPro" id="IPR023753">
    <property type="entry name" value="FAD/NAD-binding_dom"/>
</dbReference>
<sequence>MKTNNKPFDVIIIGGSYSGLAAAMALGRALTNVLVIDSGKPCNAQTPHSHNFLTQDGNTPKGIAELGKQQVAQYDKVTFYNGIASTGTKIENGFEITTESGEKFQAAKLIFATGIKDIMPNIEGFSECWGISAIHCPYCHGYEVRHTKTGILGNGDYAFELSKMISNWTKDLTIYTNGVSTLTAEQVKKLEAHHIQIVEDEMVKLNHNNGYLQEIVFQNGNTAPLTALYSLRPFVQHCTIPESLGCALTEDGYLKVNGFQETTVNGIYACGDNTTRMRTVANAVAMGTAAGMAASKKRILEQF</sequence>
<dbReference type="Gene3D" id="3.50.50.60">
    <property type="entry name" value="FAD/NAD(P)-binding domain"/>
    <property type="match status" value="2"/>
</dbReference>
<feature type="domain" description="FAD/NAD(P)-binding" evidence="3">
    <location>
        <begin position="8"/>
        <end position="287"/>
    </location>
</feature>
<evidence type="ECO:0000256" key="2">
    <source>
        <dbReference type="ARBA" id="ARBA00023002"/>
    </source>
</evidence>
<evidence type="ECO:0000259" key="3">
    <source>
        <dbReference type="Pfam" id="PF07992"/>
    </source>
</evidence>
<protein>
    <submittedName>
        <fullName evidence="4">NAD(P)/FAD-dependent oxidoreductase</fullName>
    </submittedName>
</protein>
<evidence type="ECO:0000256" key="1">
    <source>
        <dbReference type="ARBA" id="ARBA00022630"/>
    </source>
</evidence>
<dbReference type="Pfam" id="PF07992">
    <property type="entry name" value="Pyr_redox_2"/>
    <property type="match status" value="1"/>
</dbReference>
<comment type="caution">
    <text evidence="4">The sequence shown here is derived from an EMBL/GenBank/DDBJ whole genome shotgun (WGS) entry which is preliminary data.</text>
</comment>
<dbReference type="SUPFAM" id="SSF51905">
    <property type="entry name" value="FAD/NAD(P)-binding domain"/>
    <property type="match status" value="1"/>
</dbReference>
<dbReference type="Proteomes" id="UP001230035">
    <property type="component" value="Unassembled WGS sequence"/>
</dbReference>
<proteinExistence type="predicted"/>
<keyword evidence="2" id="KW-0560">Oxidoreductase</keyword>
<reference evidence="4 5" key="1">
    <citation type="submission" date="2023-05" db="EMBL/GenBank/DDBJ databases">
        <title>Flavobacterium sedimenti sp. nov., isolated from the sediment.</title>
        <authorList>
            <person name="Wu N."/>
        </authorList>
    </citation>
    <scope>NUCLEOTIDE SEQUENCE [LARGE SCALE GENOMIC DNA]</scope>
    <source>
        <strain evidence="4 5">YZ-48</strain>
    </source>
</reference>
<keyword evidence="5" id="KW-1185">Reference proteome</keyword>
<evidence type="ECO:0000313" key="4">
    <source>
        <dbReference type="EMBL" id="MDI9256793.1"/>
    </source>
</evidence>
<dbReference type="PRINTS" id="PR00469">
    <property type="entry name" value="PNDRDTASEII"/>
</dbReference>
<accession>A0ABT6XNX7</accession>
<dbReference type="InterPro" id="IPR050097">
    <property type="entry name" value="Ferredoxin-NADP_redctase_2"/>
</dbReference>
<dbReference type="PRINTS" id="PR00368">
    <property type="entry name" value="FADPNR"/>
</dbReference>
<keyword evidence="1" id="KW-0285">Flavoprotein</keyword>
<dbReference type="PANTHER" id="PTHR48105">
    <property type="entry name" value="THIOREDOXIN REDUCTASE 1-RELATED-RELATED"/>
    <property type="match status" value="1"/>
</dbReference>
<evidence type="ECO:0000313" key="5">
    <source>
        <dbReference type="Proteomes" id="UP001230035"/>
    </source>
</evidence>
<dbReference type="EMBL" id="JASGBP010000002">
    <property type="protein sequence ID" value="MDI9256793.1"/>
    <property type="molecule type" value="Genomic_DNA"/>
</dbReference>
<dbReference type="InterPro" id="IPR036188">
    <property type="entry name" value="FAD/NAD-bd_sf"/>
</dbReference>
<organism evidence="4 5">
    <name type="scientific">Flavobacterium sedimenticola</name>
    <dbReference type="NCBI Taxonomy" id="3043286"/>
    <lineage>
        <taxon>Bacteria</taxon>
        <taxon>Pseudomonadati</taxon>
        <taxon>Bacteroidota</taxon>
        <taxon>Flavobacteriia</taxon>
        <taxon>Flavobacteriales</taxon>
        <taxon>Flavobacteriaceae</taxon>
        <taxon>Flavobacterium</taxon>
    </lineage>
</organism>